<evidence type="ECO:0000256" key="1">
    <source>
        <dbReference type="SAM" id="MobiDB-lite"/>
    </source>
</evidence>
<keyword evidence="2" id="KW-0812">Transmembrane</keyword>
<dbReference type="Proteomes" id="UP000016927">
    <property type="component" value="Unassembled WGS sequence"/>
</dbReference>
<dbReference type="AlphaFoldDB" id="R0M628"/>
<protein>
    <submittedName>
        <fullName evidence="3">Uncharacterized protein</fullName>
    </submittedName>
</protein>
<keyword evidence="2" id="KW-0472">Membrane</keyword>
<proteinExistence type="predicted"/>
<dbReference type="VEuPathDB" id="MicrosporidiaDB:NBO_76g0024"/>
<evidence type="ECO:0000313" key="3">
    <source>
        <dbReference type="EMBL" id="EOB13419.1"/>
    </source>
</evidence>
<name>R0M628_NOSB1</name>
<dbReference type="EMBL" id="KB908984">
    <property type="protein sequence ID" value="EOB13419.1"/>
    <property type="molecule type" value="Genomic_DNA"/>
</dbReference>
<keyword evidence="4" id="KW-1185">Reference proteome</keyword>
<feature type="region of interest" description="Disordered" evidence="1">
    <location>
        <begin position="139"/>
        <end position="171"/>
    </location>
</feature>
<evidence type="ECO:0000256" key="2">
    <source>
        <dbReference type="SAM" id="Phobius"/>
    </source>
</evidence>
<keyword evidence="2" id="KW-1133">Transmembrane helix</keyword>
<sequence length="544" mass="64152">MSRQKFSQAQQITDEFAQKNIEFMQRVVDLKMAWDFRKMNFENIETLSFFNILKNLSKMKKEDDNSGNCFKPKVLFKDHDLHNPNASNIDDKTRKIIDQPSTVKCDEPFPIDDADVNLQYFRDDSKKSPVEKKIINRANESNKDVVKHLNSKNKRKRKVDDHKEGKEKTPLDNMNKRCVDYNVKKFEDDRYEIFYDSEVDNLRGNEMKRVFTEKNDAFLNDKQEDFGADLTKKSLSVDNKVAVIGENKIPVYETMNELRGNEENDILIDKTGVSVNYDSLNLEDVKNEEVVDDKNESEEDKDDLLVLDYDQNRDKVFIVESKEEMKNDKDNVKDLNDRNKDIVDFMTEDILNSRKELGNETVNNDFIYEEKLDINCERKIQESVDVEEKRSIKEDPKNEIVIEKTDLENKNLGNCEKNEEVRSKQDYEQYFINSDSETDIDLSERDFFCTTHETFGNEKQVILSDKERERVYGKESNLLFNRRKKISIHNNESGEYLVYNVQEDEFTEQENYKRTFIYAAGLVSLGCILCCMVYSMTRNNNLRF</sequence>
<dbReference type="HOGENOM" id="CLU_500670_0_0_1"/>
<gene>
    <name evidence="3" type="ORF">NBO_76g0024</name>
</gene>
<accession>R0M628</accession>
<evidence type="ECO:0000313" key="4">
    <source>
        <dbReference type="Proteomes" id="UP000016927"/>
    </source>
</evidence>
<feature type="compositionally biased region" description="Basic and acidic residues" evidence="1">
    <location>
        <begin position="158"/>
        <end position="171"/>
    </location>
</feature>
<reference evidence="3 4" key="1">
    <citation type="journal article" date="2013" name="BMC Genomics">
        <title>Comparative genomics of parasitic silkworm microsporidia reveal an association between genome expansion and host adaptation.</title>
        <authorList>
            <person name="Pan G."/>
            <person name="Xu J."/>
            <person name="Li T."/>
            <person name="Xia Q."/>
            <person name="Liu S.L."/>
            <person name="Zhang G."/>
            <person name="Li S."/>
            <person name="Li C."/>
            <person name="Liu H."/>
            <person name="Yang L."/>
            <person name="Liu T."/>
            <person name="Zhang X."/>
            <person name="Wu Z."/>
            <person name="Fan W."/>
            <person name="Dang X."/>
            <person name="Xiang H."/>
            <person name="Tao M."/>
            <person name="Li Y."/>
            <person name="Hu J."/>
            <person name="Li Z."/>
            <person name="Lin L."/>
            <person name="Luo J."/>
            <person name="Geng L."/>
            <person name="Wang L."/>
            <person name="Long M."/>
            <person name="Wan Y."/>
            <person name="He N."/>
            <person name="Zhang Z."/>
            <person name="Lu C."/>
            <person name="Keeling P.J."/>
            <person name="Wang J."/>
            <person name="Xiang Z."/>
            <person name="Zhou Z."/>
        </authorList>
    </citation>
    <scope>NUCLEOTIDE SEQUENCE [LARGE SCALE GENOMIC DNA]</scope>
    <source>
        <strain evidence="4">CQ1 / CVCC 102059</strain>
    </source>
</reference>
<feature type="transmembrane region" description="Helical" evidence="2">
    <location>
        <begin position="516"/>
        <end position="536"/>
    </location>
</feature>
<organism evidence="3 4">
    <name type="scientific">Nosema bombycis (strain CQ1 / CVCC 102059)</name>
    <name type="common">Microsporidian parasite</name>
    <name type="synonym">Pebrine of silkworm</name>
    <dbReference type="NCBI Taxonomy" id="578461"/>
    <lineage>
        <taxon>Eukaryota</taxon>
        <taxon>Fungi</taxon>
        <taxon>Fungi incertae sedis</taxon>
        <taxon>Microsporidia</taxon>
        <taxon>Nosematidae</taxon>
        <taxon>Nosema</taxon>
    </lineage>
</organism>